<organism evidence="10 11">
    <name type="scientific">Helobdella robusta</name>
    <name type="common">Californian leech</name>
    <dbReference type="NCBI Taxonomy" id="6412"/>
    <lineage>
        <taxon>Eukaryota</taxon>
        <taxon>Metazoa</taxon>
        <taxon>Spiralia</taxon>
        <taxon>Lophotrochozoa</taxon>
        <taxon>Annelida</taxon>
        <taxon>Clitellata</taxon>
        <taxon>Hirudinea</taxon>
        <taxon>Rhynchobdellida</taxon>
        <taxon>Glossiphoniidae</taxon>
        <taxon>Helobdella</taxon>
    </lineage>
</organism>
<dbReference type="RefSeq" id="XP_009011723.1">
    <property type="nucleotide sequence ID" value="XM_009013475.1"/>
</dbReference>
<evidence type="ECO:0000256" key="4">
    <source>
        <dbReference type="ARBA" id="ARBA00022989"/>
    </source>
</evidence>
<evidence type="ECO:0000313" key="10">
    <source>
        <dbReference type="EnsemblMetazoa" id="HelroP167728"/>
    </source>
</evidence>
<dbReference type="HOGENOM" id="CLU_1751679_0_0_1"/>
<dbReference type="GO" id="GO:0031594">
    <property type="term" value="C:neuromuscular junction"/>
    <property type="evidence" value="ECO:0000318"/>
    <property type="project" value="GO_Central"/>
</dbReference>
<dbReference type="GeneID" id="20202055"/>
<comment type="subcellular location">
    <subcellularLocation>
        <location evidence="1">Membrane</location>
        <topology evidence="1">Multi-pass membrane protein</topology>
    </subcellularLocation>
</comment>
<dbReference type="PANTHER" id="PTHR10838:SF20">
    <property type="entry name" value="SYNAPTOGYRIN"/>
    <property type="match status" value="1"/>
</dbReference>
<name>T1EZQ5_HELRO</name>
<keyword evidence="3 6" id="KW-0812">Transmembrane</keyword>
<feature type="transmembrane region" description="Helical" evidence="7">
    <location>
        <begin position="31"/>
        <end position="51"/>
    </location>
</feature>
<dbReference type="InParanoid" id="T1EZQ5"/>
<accession>T1EZQ5</accession>
<evidence type="ECO:0000256" key="1">
    <source>
        <dbReference type="ARBA" id="ARBA00004141"/>
    </source>
</evidence>
<dbReference type="AlphaFoldDB" id="T1EZQ5"/>
<evidence type="ECO:0000313" key="11">
    <source>
        <dbReference type="Proteomes" id="UP000015101"/>
    </source>
</evidence>
<dbReference type="eggNOG" id="KOG4016">
    <property type="taxonomic scope" value="Eukaryota"/>
</dbReference>
<dbReference type="GO" id="GO:0030672">
    <property type="term" value="C:synaptic vesicle membrane"/>
    <property type="evidence" value="ECO:0000318"/>
    <property type="project" value="GO_Central"/>
</dbReference>
<dbReference type="EMBL" id="AMQM01002835">
    <property type="status" value="NOT_ANNOTATED_CDS"/>
    <property type="molecule type" value="Genomic_DNA"/>
</dbReference>
<proteinExistence type="inferred from homology"/>
<dbReference type="EMBL" id="AMQM01002836">
    <property type="status" value="NOT_ANNOTATED_CDS"/>
    <property type="molecule type" value="Genomic_DNA"/>
</dbReference>
<protein>
    <recommendedName>
        <fullName evidence="8">MARVEL domain-containing protein</fullName>
    </recommendedName>
</protein>
<evidence type="ECO:0000313" key="9">
    <source>
        <dbReference type="EMBL" id="ESO09909.1"/>
    </source>
</evidence>
<evidence type="ECO:0000256" key="6">
    <source>
        <dbReference type="PROSITE-ProRule" id="PRU00581"/>
    </source>
</evidence>
<reference evidence="10" key="3">
    <citation type="submission" date="2015-06" db="UniProtKB">
        <authorList>
            <consortium name="EnsemblMetazoa"/>
        </authorList>
    </citation>
    <scope>IDENTIFICATION</scope>
</reference>
<dbReference type="Pfam" id="PF01284">
    <property type="entry name" value="MARVEL"/>
    <property type="match status" value="1"/>
</dbReference>
<evidence type="ECO:0000256" key="7">
    <source>
        <dbReference type="SAM" id="Phobius"/>
    </source>
</evidence>
<sequence>MDAGRSAYNSYGQYGGINEFDLISFLKKPLVLLRIIAIIFSIVVFGCIATNQNGKGCPYVDGGACGYGSGVGVVAFLALIAFLVLDAMFDNISDVNNRKYIVISELAFNGVALTTMSLARYRRGSLDDFMPFTVPPSYPDSQISGNSGY</sequence>
<dbReference type="STRING" id="6412.T1EZQ5"/>
<dbReference type="Proteomes" id="UP000015101">
    <property type="component" value="Unassembled WGS sequence"/>
</dbReference>
<dbReference type="KEGG" id="hro:HELRODRAFT_167728"/>
<feature type="domain" description="MARVEL" evidence="8">
    <location>
        <begin position="25"/>
        <end position="149"/>
    </location>
</feature>
<dbReference type="InterPro" id="IPR016579">
    <property type="entry name" value="Synaptogyrin"/>
</dbReference>
<comment type="similarity">
    <text evidence="2">Belongs to the synaptogyrin family.</text>
</comment>
<dbReference type="CTD" id="20202055"/>
<evidence type="ECO:0000259" key="8">
    <source>
        <dbReference type="PROSITE" id="PS51225"/>
    </source>
</evidence>
<keyword evidence="4 7" id="KW-1133">Transmembrane helix</keyword>
<keyword evidence="11" id="KW-1185">Reference proteome</keyword>
<reference evidence="9 11" key="2">
    <citation type="journal article" date="2013" name="Nature">
        <title>Insights into bilaterian evolution from three spiralian genomes.</title>
        <authorList>
            <person name="Simakov O."/>
            <person name="Marletaz F."/>
            <person name="Cho S.J."/>
            <person name="Edsinger-Gonzales E."/>
            <person name="Havlak P."/>
            <person name="Hellsten U."/>
            <person name="Kuo D.H."/>
            <person name="Larsson T."/>
            <person name="Lv J."/>
            <person name="Arendt D."/>
            <person name="Savage R."/>
            <person name="Osoegawa K."/>
            <person name="de Jong P."/>
            <person name="Grimwood J."/>
            <person name="Chapman J.A."/>
            <person name="Shapiro H."/>
            <person name="Aerts A."/>
            <person name="Otillar R.P."/>
            <person name="Terry A.Y."/>
            <person name="Boore J.L."/>
            <person name="Grigoriev I.V."/>
            <person name="Lindberg D.R."/>
            <person name="Seaver E.C."/>
            <person name="Weisblat D.A."/>
            <person name="Putnam N.H."/>
            <person name="Rokhsar D.S."/>
        </authorList>
    </citation>
    <scope>NUCLEOTIDE SEQUENCE</scope>
</reference>
<evidence type="ECO:0000256" key="3">
    <source>
        <dbReference type="ARBA" id="ARBA00022692"/>
    </source>
</evidence>
<reference evidence="11" key="1">
    <citation type="submission" date="2012-12" db="EMBL/GenBank/DDBJ databases">
        <authorList>
            <person name="Hellsten U."/>
            <person name="Grimwood J."/>
            <person name="Chapman J.A."/>
            <person name="Shapiro H."/>
            <person name="Aerts A."/>
            <person name="Otillar R.P."/>
            <person name="Terry A.Y."/>
            <person name="Boore J.L."/>
            <person name="Simakov O."/>
            <person name="Marletaz F."/>
            <person name="Cho S.-J."/>
            <person name="Edsinger-Gonzales E."/>
            <person name="Havlak P."/>
            <person name="Kuo D.-H."/>
            <person name="Larsson T."/>
            <person name="Lv J."/>
            <person name="Arendt D."/>
            <person name="Savage R."/>
            <person name="Osoegawa K."/>
            <person name="de Jong P."/>
            <person name="Lindberg D.R."/>
            <person name="Seaver E.C."/>
            <person name="Weisblat D.A."/>
            <person name="Putnam N.H."/>
            <person name="Grigoriev I.V."/>
            <person name="Rokhsar D.S."/>
        </authorList>
    </citation>
    <scope>NUCLEOTIDE SEQUENCE</scope>
</reference>
<dbReference type="EnsemblMetazoa" id="HelroT167728">
    <property type="protein sequence ID" value="HelroP167728"/>
    <property type="gene ID" value="HelroG167728"/>
</dbReference>
<dbReference type="EMBL" id="KB095905">
    <property type="protein sequence ID" value="ESO09909.1"/>
    <property type="molecule type" value="Genomic_DNA"/>
</dbReference>
<gene>
    <name evidence="10" type="primary">20202055</name>
    <name evidence="9" type="ORF">HELRODRAFT_167728</name>
</gene>
<keyword evidence="5 6" id="KW-0472">Membrane</keyword>
<feature type="transmembrane region" description="Helical" evidence="7">
    <location>
        <begin position="71"/>
        <end position="89"/>
    </location>
</feature>
<dbReference type="InterPro" id="IPR008253">
    <property type="entry name" value="Marvel"/>
</dbReference>
<dbReference type="PANTHER" id="PTHR10838">
    <property type="entry name" value="SYNAPTOGYRIN"/>
    <property type="match status" value="1"/>
</dbReference>
<evidence type="ECO:0000256" key="2">
    <source>
        <dbReference type="ARBA" id="ARBA00010252"/>
    </source>
</evidence>
<dbReference type="PROSITE" id="PS51225">
    <property type="entry name" value="MARVEL"/>
    <property type="match status" value="1"/>
</dbReference>
<evidence type="ECO:0000256" key="5">
    <source>
        <dbReference type="ARBA" id="ARBA00023136"/>
    </source>
</evidence>
<dbReference type="OrthoDB" id="10041611at2759"/>